<organism evidence="2 3">
    <name type="scientific">Ramalina farinacea</name>
    <dbReference type="NCBI Taxonomy" id="258253"/>
    <lineage>
        <taxon>Eukaryota</taxon>
        <taxon>Fungi</taxon>
        <taxon>Dikarya</taxon>
        <taxon>Ascomycota</taxon>
        <taxon>Pezizomycotina</taxon>
        <taxon>Lecanoromycetes</taxon>
        <taxon>OSLEUM clade</taxon>
        <taxon>Lecanoromycetidae</taxon>
        <taxon>Lecanorales</taxon>
        <taxon>Lecanorineae</taxon>
        <taxon>Ramalinaceae</taxon>
        <taxon>Ramalina</taxon>
    </lineage>
</organism>
<feature type="region of interest" description="Disordered" evidence="1">
    <location>
        <begin position="1"/>
        <end position="116"/>
    </location>
</feature>
<dbReference type="Pfam" id="PF11326">
    <property type="entry name" value="PANTS-like"/>
    <property type="match status" value="1"/>
</dbReference>
<protein>
    <submittedName>
        <fullName evidence="2">Uncharacterized protein</fullName>
    </submittedName>
</protein>
<evidence type="ECO:0000313" key="2">
    <source>
        <dbReference type="EMBL" id="MDI1489201.1"/>
    </source>
</evidence>
<accession>A0AA43QMH8</accession>
<dbReference type="EMBL" id="JAPUFD010000009">
    <property type="protein sequence ID" value="MDI1489201.1"/>
    <property type="molecule type" value="Genomic_DNA"/>
</dbReference>
<name>A0AA43QMH8_9LECA</name>
<sequence>MGWLWSSSEKQKPPETITKSQTEPPPDPSSTSNQNEEFPTPSSTDPTSSRQSHKTRDQQANEEVLTYFKSLQTPPAAVPRRLETPDDDDDDDDLDDDDDDDPSSNPKPLLTPSHLYPSKTNCHQHFDQAFHCQSPGGQFLHVYRYGTMRNCSQHWSNFWWCVRTNRGYGSSKTEREDKVRRRYWEQDQRTRQRREGCSEDVWRQRRYRVDEGVFVTGEVPEYPAVGEGERSRTH</sequence>
<keyword evidence="3" id="KW-1185">Reference proteome</keyword>
<proteinExistence type="predicted"/>
<dbReference type="InterPro" id="IPR021475">
    <property type="entry name" value="Pants/Emi1-like"/>
</dbReference>
<dbReference type="AlphaFoldDB" id="A0AA43QMH8"/>
<reference evidence="2" key="1">
    <citation type="journal article" date="2023" name="Genome Biol. Evol.">
        <title>First Whole Genome Sequence and Flow Cytometry Genome Size Data for the Lichen-Forming Fungus Ramalina farinacea (Ascomycota).</title>
        <authorList>
            <person name="Llewellyn T."/>
            <person name="Mian S."/>
            <person name="Hill R."/>
            <person name="Leitch I.J."/>
            <person name="Gaya E."/>
        </authorList>
    </citation>
    <scope>NUCLEOTIDE SEQUENCE</scope>
    <source>
        <strain evidence="2">LIQ254RAFAR</strain>
    </source>
</reference>
<gene>
    <name evidence="2" type="ORF">OHK93_008479</name>
</gene>
<comment type="caution">
    <text evidence="2">The sequence shown here is derived from an EMBL/GenBank/DDBJ whole genome shotgun (WGS) entry which is preliminary data.</text>
</comment>
<feature type="compositionally biased region" description="Acidic residues" evidence="1">
    <location>
        <begin position="85"/>
        <end position="102"/>
    </location>
</feature>
<evidence type="ECO:0000256" key="1">
    <source>
        <dbReference type="SAM" id="MobiDB-lite"/>
    </source>
</evidence>
<dbReference type="PANTHER" id="PTHR28052:SF1">
    <property type="entry name" value="UPF0545 PROTEIN C22ORF39"/>
    <property type="match status" value="1"/>
</dbReference>
<feature type="compositionally biased region" description="Low complexity" evidence="1">
    <location>
        <begin position="39"/>
        <end position="49"/>
    </location>
</feature>
<evidence type="ECO:0000313" key="3">
    <source>
        <dbReference type="Proteomes" id="UP001161017"/>
    </source>
</evidence>
<dbReference type="PANTHER" id="PTHR28052">
    <property type="entry name" value="UPF0545 PROTEIN C22ORF39"/>
    <property type="match status" value="1"/>
</dbReference>
<dbReference type="Proteomes" id="UP001161017">
    <property type="component" value="Unassembled WGS sequence"/>
</dbReference>